<evidence type="ECO:0000313" key="3">
    <source>
        <dbReference type="Proteomes" id="UP000545329"/>
    </source>
</evidence>
<gene>
    <name evidence="2" type="primary">Mrpl11</name>
    <name evidence="2" type="ORF">ERPZAN_R14718</name>
</gene>
<proteinExistence type="predicted"/>
<protein>
    <submittedName>
        <fullName evidence="2">RM11 protein</fullName>
    </submittedName>
</protein>
<dbReference type="GO" id="GO:0003735">
    <property type="term" value="F:structural constituent of ribosome"/>
    <property type="evidence" value="ECO:0007669"/>
    <property type="project" value="InterPro"/>
</dbReference>
<evidence type="ECO:0000259" key="1">
    <source>
        <dbReference type="Pfam" id="PF00298"/>
    </source>
</evidence>
<keyword evidence="3" id="KW-1185">Reference proteome</keyword>
<dbReference type="Pfam" id="PF00298">
    <property type="entry name" value="Ribosomal_L11"/>
    <property type="match status" value="1"/>
</dbReference>
<dbReference type="OrthoDB" id="1091498at2759"/>
<dbReference type="GO" id="GO:0006412">
    <property type="term" value="P:translation"/>
    <property type="evidence" value="ECO:0007669"/>
    <property type="project" value="InterPro"/>
</dbReference>
<comment type="caution">
    <text evidence="2">The sequence shown here is derived from an EMBL/GenBank/DDBJ whole genome shotgun (WGS) entry which is preliminary data.</text>
</comment>
<dbReference type="SUPFAM" id="SSF46906">
    <property type="entry name" value="Ribosomal protein L11, C-terminal domain"/>
    <property type="match status" value="1"/>
</dbReference>
<evidence type="ECO:0000313" key="2">
    <source>
        <dbReference type="EMBL" id="NXS85498.1"/>
    </source>
</evidence>
<dbReference type="EMBL" id="VZTN01023719">
    <property type="protein sequence ID" value="NXS85498.1"/>
    <property type="molecule type" value="Genomic_DNA"/>
</dbReference>
<name>A0A7L2XUQ3_9PASS</name>
<dbReference type="InterPro" id="IPR036769">
    <property type="entry name" value="Ribosomal_uL11_C_sf"/>
</dbReference>
<organism evidence="2 3">
    <name type="scientific">Erpornis zantholeuca</name>
    <dbReference type="NCBI Taxonomy" id="1112836"/>
    <lineage>
        <taxon>Eukaryota</taxon>
        <taxon>Metazoa</taxon>
        <taxon>Chordata</taxon>
        <taxon>Craniata</taxon>
        <taxon>Vertebrata</taxon>
        <taxon>Euteleostomi</taxon>
        <taxon>Archelosauria</taxon>
        <taxon>Archosauria</taxon>
        <taxon>Dinosauria</taxon>
        <taxon>Saurischia</taxon>
        <taxon>Theropoda</taxon>
        <taxon>Coelurosauria</taxon>
        <taxon>Aves</taxon>
        <taxon>Neognathae</taxon>
        <taxon>Neoaves</taxon>
        <taxon>Telluraves</taxon>
        <taxon>Australaves</taxon>
        <taxon>Passeriformes</taxon>
        <taxon>Sylvioidea</taxon>
        <taxon>Timaliidae</taxon>
        <taxon>Erpornis</taxon>
    </lineage>
</organism>
<feature type="non-terminal residue" evidence="2">
    <location>
        <position position="1"/>
    </location>
</feature>
<dbReference type="Proteomes" id="UP000545329">
    <property type="component" value="Unassembled WGS sequence"/>
</dbReference>
<reference evidence="2 3" key="1">
    <citation type="submission" date="2019-09" db="EMBL/GenBank/DDBJ databases">
        <title>Bird 10,000 Genomes (B10K) Project - Family phase.</title>
        <authorList>
            <person name="Zhang G."/>
        </authorList>
    </citation>
    <scope>NUCLEOTIDE SEQUENCE [LARGE SCALE GENOMIC DNA]</scope>
    <source>
        <strain evidence="2">B10K-DU-002-58</strain>
        <tissue evidence="2">Muscle</tissue>
    </source>
</reference>
<dbReference type="GO" id="GO:0005840">
    <property type="term" value="C:ribosome"/>
    <property type="evidence" value="ECO:0007669"/>
    <property type="project" value="InterPro"/>
</dbReference>
<accession>A0A7L2XUQ3</accession>
<dbReference type="InterPro" id="IPR020783">
    <property type="entry name" value="Ribosomal_uL11_C"/>
</dbReference>
<feature type="non-terminal residue" evidence="2">
    <location>
        <position position="82"/>
    </location>
</feature>
<dbReference type="Gene3D" id="1.10.10.250">
    <property type="entry name" value="Ribosomal protein L11, C-terminal domain"/>
    <property type="match status" value="1"/>
</dbReference>
<sequence>RVGLGGPGWVWGSWGSGAAPRVPDPCPPGHEPAGVVSLAQLYEVALAKQKDPEVATRGTALPALVGSLVGSARSLGLLVVPR</sequence>
<feature type="domain" description="Large ribosomal subunit protein uL11 C-terminal" evidence="1">
    <location>
        <begin position="28"/>
        <end position="79"/>
    </location>
</feature>
<dbReference type="AlphaFoldDB" id="A0A7L2XUQ3"/>